<proteinExistence type="predicted"/>
<keyword evidence="1" id="KW-1133">Transmembrane helix</keyword>
<sequence length="237" mass="27176">MLPPFDLHAYGLPIMAFVMIVYVLWRHFFRTSFEDSVPVTWQSPTEWEPLVRKHPPLGEKQQAVFIRQLLEVAAWTAHLEKDFDHEHGDYSKVFRQTIPQVNGVPAFYFGEHGVRWNVEPDKVNIGGLLVDAMAARQVKALPSLQEVLSMGKVLAMETEISLRDGGPAAASNDYADLDDLPPIDTWFYLSGNGYNNYILYCWVPTAFEPLMQEAQSIEILDNYDWPDLKQLLPQEYC</sequence>
<protein>
    <submittedName>
        <fullName evidence="2">Uncharacterized protein</fullName>
    </submittedName>
</protein>
<evidence type="ECO:0000256" key="1">
    <source>
        <dbReference type="SAM" id="Phobius"/>
    </source>
</evidence>
<feature type="transmembrane region" description="Helical" evidence="1">
    <location>
        <begin position="7"/>
        <end position="25"/>
    </location>
</feature>
<name>A0A365XWE2_9BACT</name>
<organism evidence="2 3">
    <name type="scientific">Chitinophaga flava</name>
    <dbReference type="NCBI Taxonomy" id="2259036"/>
    <lineage>
        <taxon>Bacteria</taxon>
        <taxon>Pseudomonadati</taxon>
        <taxon>Bacteroidota</taxon>
        <taxon>Chitinophagia</taxon>
        <taxon>Chitinophagales</taxon>
        <taxon>Chitinophagaceae</taxon>
        <taxon>Chitinophaga</taxon>
    </lineage>
</organism>
<dbReference type="Proteomes" id="UP000253410">
    <property type="component" value="Unassembled WGS sequence"/>
</dbReference>
<evidence type="ECO:0000313" key="3">
    <source>
        <dbReference type="Proteomes" id="UP000253410"/>
    </source>
</evidence>
<comment type="caution">
    <text evidence="2">The sequence shown here is derived from an EMBL/GenBank/DDBJ whole genome shotgun (WGS) entry which is preliminary data.</text>
</comment>
<keyword evidence="1" id="KW-0812">Transmembrane</keyword>
<accession>A0A365XWE2</accession>
<dbReference type="EMBL" id="QFFJ01000002">
    <property type="protein sequence ID" value="RBL90024.1"/>
    <property type="molecule type" value="Genomic_DNA"/>
</dbReference>
<keyword evidence="3" id="KW-1185">Reference proteome</keyword>
<gene>
    <name evidence="2" type="ORF">DF182_26490</name>
</gene>
<dbReference type="RefSeq" id="WP_147243559.1">
    <property type="nucleotide sequence ID" value="NZ_QFFJ01000002.1"/>
</dbReference>
<dbReference type="OrthoDB" id="790936at2"/>
<dbReference type="AlphaFoldDB" id="A0A365XWE2"/>
<evidence type="ECO:0000313" key="2">
    <source>
        <dbReference type="EMBL" id="RBL90024.1"/>
    </source>
</evidence>
<reference evidence="2 3" key="1">
    <citation type="submission" date="2018-05" db="EMBL/GenBank/DDBJ databases">
        <title>Chitinophaga sp. K3CV102501T nov., isolated from isolated from a monsoon evergreen broad-leaved forest soil.</title>
        <authorList>
            <person name="Lv Y."/>
        </authorList>
    </citation>
    <scope>NUCLEOTIDE SEQUENCE [LARGE SCALE GENOMIC DNA]</scope>
    <source>
        <strain evidence="2 3">GDMCC 1.1325</strain>
    </source>
</reference>
<keyword evidence="1" id="KW-0472">Membrane</keyword>